<sequence>MFAPPLSRRTFVAGSLAGAAALARPRRGRAAEGGVQNARVPVRKLTGGPAHHWFGYYDKLQFSPGDQFVLSNSVDFEGRSPTAADSIGVGFVDRTTDDGFREIGRSASFGWQQGCMLQFRPGHGDEIVWNDREGDRFVCRLLDLSLEPTDGPSLRTIPEPIYTLAPDGRTGINADFRRINDLRPGYGYAGLPDPHADELVPGESGVRSVDLDSGESELIFSIAEAAAIEPRQSSMDGAKHYFNHLLYSPNGERFIVLHRWRPDGGKGGFQTRMFTVNADGSEPYVLDPSGSTSHFIWRDPEHICAWTKPAGKEWGFYLFKDRTDEVTPVGPEKMPVNGHNTYLPAPEGSPWKTGEWILNDTYPQGKGRLQTVYLYHVPTGERFDLASFHSPPAYQGEWRCDTHPRVSRDGRTVCVDSPHEGGRQLYELDITGIVG</sequence>
<reference evidence="1 2" key="1">
    <citation type="submission" date="2019-02" db="EMBL/GenBank/DDBJ databases">
        <title>Deep-cultivation of Planctomycetes and their phenomic and genomic characterization uncovers novel biology.</title>
        <authorList>
            <person name="Wiegand S."/>
            <person name="Jogler M."/>
            <person name="Boedeker C."/>
            <person name="Pinto D."/>
            <person name="Vollmers J."/>
            <person name="Rivas-Marin E."/>
            <person name="Kohn T."/>
            <person name="Peeters S.H."/>
            <person name="Heuer A."/>
            <person name="Rast P."/>
            <person name="Oberbeckmann S."/>
            <person name="Bunk B."/>
            <person name="Jeske O."/>
            <person name="Meyerdierks A."/>
            <person name="Storesund J.E."/>
            <person name="Kallscheuer N."/>
            <person name="Luecker S."/>
            <person name="Lage O.M."/>
            <person name="Pohl T."/>
            <person name="Merkel B.J."/>
            <person name="Hornburger P."/>
            <person name="Mueller R.-W."/>
            <person name="Bruemmer F."/>
            <person name="Labrenz M."/>
            <person name="Spormann A.M."/>
            <person name="Op den Camp H."/>
            <person name="Overmann J."/>
            <person name="Amann R."/>
            <person name="Jetten M.S.M."/>
            <person name="Mascher T."/>
            <person name="Medema M.H."/>
            <person name="Devos D.P."/>
            <person name="Kaster A.-K."/>
            <person name="Ovreas L."/>
            <person name="Rohde M."/>
            <person name="Galperin M.Y."/>
            <person name="Jogler C."/>
        </authorList>
    </citation>
    <scope>NUCLEOTIDE SEQUENCE [LARGE SCALE GENOMIC DNA]</scope>
    <source>
        <strain evidence="1 2">CA12</strain>
    </source>
</reference>
<name>A0A517P7S0_9PLAN</name>
<keyword evidence="2" id="KW-1185">Reference proteome</keyword>
<dbReference type="AlphaFoldDB" id="A0A517P7S0"/>
<evidence type="ECO:0008006" key="3">
    <source>
        <dbReference type="Google" id="ProtNLM"/>
    </source>
</evidence>
<dbReference type="InterPro" id="IPR006311">
    <property type="entry name" value="TAT_signal"/>
</dbReference>
<dbReference type="OrthoDB" id="5174394at2"/>
<gene>
    <name evidence="1" type="ORF">CA12_15110</name>
</gene>
<dbReference type="EMBL" id="CP036265">
    <property type="protein sequence ID" value="QDT15426.1"/>
    <property type="molecule type" value="Genomic_DNA"/>
</dbReference>
<organism evidence="1 2">
    <name type="scientific">Alienimonas californiensis</name>
    <dbReference type="NCBI Taxonomy" id="2527989"/>
    <lineage>
        <taxon>Bacteria</taxon>
        <taxon>Pseudomonadati</taxon>
        <taxon>Planctomycetota</taxon>
        <taxon>Planctomycetia</taxon>
        <taxon>Planctomycetales</taxon>
        <taxon>Planctomycetaceae</taxon>
        <taxon>Alienimonas</taxon>
    </lineage>
</organism>
<proteinExistence type="predicted"/>
<protein>
    <recommendedName>
        <fullName evidence="3">Translocation protein TolB</fullName>
    </recommendedName>
</protein>
<dbReference type="Proteomes" id="UP000318741">
    <property type="component" value="Chromosome"/>
</dbReference>
<dbReference type="Gene3D" id="2.130.10.10">
    <property type="entry name" value="YVTN repeat-like/Quinoprotein amine dehydrogenase"/>
    <property type="match status" value="1"/>
</dbReference>
<accession>A0A517P7S0</accession>
<dbReference type="PROSITE" id="PS51318">
    <property type="entry name" value="TAT"/>
    <property type="match status" value="1"/>
</dbReference>
<dbReference type="InterPro" id="IPR015943">
    <property type="entry name" value="WD40/YVTN_repeat-like_dom_sf"/>
</dbReference>
<evidence type="ECO:0000313" key="2">
    <source>
        <dbReference type="Proteomes" id="UP000318741"/>
    </source>
</evidence>
<dbReference type="SUPFAM" id="SSF82171">
    <property type="entry name" value="DPP6 N-terminal domain-like"/>
    <property type="match status" value="1"/>
</dbReference>
<dbReference type="KEGG" id="acaf:CA12_15110"/>
<dbReference type="RefSeq" id="WP_145358246.1">
    <property type="nucleotide sequence ID" value="NZ_CP036265.1"/>
</dbReference>
<evidence type="ECO:0000313" key="1">
    <source>
        <dbReference type="EMBL" id="QDT15426.1"/>
    </source>
</evidence>